<dbReference type="EMBL" id="SCKG01000006">
    <property type="protein sequence ID" value="TDH12250.1"/>
    <property type="molecule type" value="Genomic_DNA"/>
</dbReference>
<evidence type="ECO:0000256" key="1">
    <source>
        <dbReference type="SAM" id="MobiDB-lite"/>
    </source>
</evidence>
<proteinExistence type="predicted"/>
<keyword evidence="3" id="KW-1185">Reference proteome</keyword>
<protein>
    <submittedName>
        <fullName evidence="2">Uncharacterized protein</fullName>
    </submittedName>
</protein>
<accession>A0A484DCA4</accession>
<name>A0A484DCA4_PERFV</name>
<organism evidence="2 3">
    <name type="scientific">Perca flavescens</name>
    <name type="common">American yellow perch</name>
    <name type="synonym">Morone flavescens</name>
    <dbReference type="NCBI Taxonomy" id="8167"/>
    <lineage>
        <taxon>Eukaryota</taxon>
        <taxon>Metazoa</taxon>
        <taxon>Chordata</taxon>
        <taxon>Craniata</taxon>
        <taxon>Vertebrata</taxon>
        <taxon>Euteleostomi</taxon>
        <taxon>Actinopterygii</taxon>
        <taxon>Neopterygii</taxon>
        <taxon>Teleostei</taxon>
        <taxon>Neoteleostei</taxon>
        <taxon>Acanthomorphata</taxon>
        <taxon>Eupercaria</taxon>
        <taxon>Perciformes</taxon>
        <taxon>Percoidei</taxon>
        <taxon>Percidae</taxon>
        <taxon>Percinae</taxon>
        <taxon>Perca</taxon>
    </lineage>
</organism>
<dbReference type="Proteomes" id="UP000295070">
    <property type="component" value="Chromosome 6"/>
</dbReference>
<evidence type="ECO:0000313" key="3">
    <source>
        <dbReference type="Proteomes" id="UP000295070"/>
    </source>
</evidence>
<evidence type="ECO:0000313" key="2">
    <source>
        <dbReference type="EMBL" id="TDH12250.1"/>
    </source>
</evidence>
<comment type="caution">
    <text evidence="2">The sequence shown here is derived from an EMBL/GenBank/DDBJ whole genome shotgun (WGS) entry which is preliminary data.</text>
</comment>
<feature type="region of interest" description="Disordered" evidence="1">
    <location>
        <begin position="151"/>
        <end position="173"/>
    </location>
</feature>
<dbReference type="AlphaFoldDB" id="A0A484DCA4"/>
<reference evidence="2 3" key="1">
    <citation type="submission" date="2019-01" db="EMBL/GenBank/DDBJ databases">
        <title>A chromosome-scale genome assembly of the yellow perch, Perca flavescens.</title>
        <authorList>
            <person name="Feron R."/>
            <person name="Morvezen R."/>
            <person name="Bestin A."/>
            <person name="Haffray P."/>
            <person name="Klopp C."/>
            <person name="Zahm M."/>
            <person name="Cabau C."/>
            <person name="Roques C."/>
            <person name="Donnadieu C."/>
            <person name="Bouchez O."/>
            <person name="Christie M."/>
            <person name="Larson W."/>
            <person name="Guiguen Y."/>
        </authorList>
    </citation>
    <scope>NUCLEOTIDE SEQUENCE [LARGE SCALE GENOMIC DNA]</scope>
    <source>
        <strain evidence="2">YP-PL-M2</strain>
        <tissue evidence="2">Blood</tissue>
    </source>
</reference>
<gene>
    <name evidence="2" type="ORF">EPR50_G00069920</name>
</gene>
<sequence length="244" mass="27177">MSGASIRLNLFAQVLHFRDPSHCEVWIQKTAGHCDQFISTPTLPHPPSNVVPLCAKSHLSNLQGYRLLVLMFGLHIHAQSQARRTDLHLTSSHRPHRTRWQAGGSSSRVAMGRQISAGLYTRTLEEVVDVVCPSPPPAASVYQCLVVSTPPPQPRQDRTVAEPAGSTRGGPSHLNCHPTVRDVPIPFFSFPRIGQYRVPIRHQRVKNTSILLCFNSCILLTPNGCDMIAMFDSHNGKRTYINYF</sequence>